<dbReference type="KEGG" id="tva:4758077"/>
<dbReference type="GO" id="GO:0005634">
    <property type="term" value="C:nucleus"/>
    <property type="evidence" value="ECO:0000318"/>
    <property type="project" value="GO_Central"/>
</dbReference>
<organism evidence="9 10">
    <name type="scientific">Trichomonas vaginalis (strain ATCC PRA-98 / G3)</name>
    <dbReference type="NCBI Taxonomy" id="412133"/>
    <lineage>
        <taxon>Eukaryota</taxon>
        <taxon>Metamonada</taxon>
        <taxon>Parabasalia</taxon>
        <taxon>Trichomonadida</taxon>
        <taxon>Trichomonadidae</taxon>
        <taxon>Trichomonas</taxon>
    </lineage>
</organism>
<keyword evidence="2 9" id="KW-0238">DNA-binding</keyword>
<feature type="domain" description="HTH myb-type" evidence="8">
    <location>
        <begin position="86"/>
        <end position="138"/>
    </location>
</feature>
<dbReference type="VEuPathDB" id="TrichDB:TVAGG3_1028600"/>
<dbReference type="PANTHER" id="PTHR46621">
    <property type="entry name" value="SNRNA-ACTIVATING PROTEIN COMPLEX SUBUNIT 4"/>
    <property type="match status" value="1"/>
</dbReference>
<proteinExistence type="predicted"/>
<feature type="domain" description="Myb-like" evidence="6">
    <location>
        <begin position="86"/>
        <end position="138"/>
    </location>
</feature>
<dbReference type="GO" id="GO:0000978">
    <property type="term" value="F:RNA polymerase II cis-regulatory region sequence-specific DNA binding"/>
    <property type="evidence" value="ECO:0000318"/>
    <property type="project" value="GO_Central"/>
</dbReference>
<dbReference type="VEuPathDB" id="TrichDB:TVAG_323830"/>
<keyword evidence="10" id="KW-1185">Reference proteome</keyword>
<feature type="compositionally biased region" description="Polar residues" evidence="5">
    <location>
        <begin position="220"/>
        <end position="232"/>
    </location>
</feature>
<dbReference type="STRING" id="5722.A2F485"/>
<dbReference type="InterPro" id="IPR017884">
    <property type="entry name" value="SANT_dom"/>
</dbReference>
<dbReference type="Proteomes" id="UP000001542">
    <property type="component" value="Unassembled WGS sequence"/>
</dbReference>
<evidence type="ECO:0000256" key="2">
    <source>
        <dbReference type="ARBA" id="ARBA00023125"/>
    </source>
</evidence>
<keyword evidence="1" id="KW-0805">Transcription regulation</keyword>
<dbReference type="CDD" id="cd00167">
    <property type="entry name" value="SANT"/>
    <property type="match status" value="2"/>
</dbReference>
<dbReference type="GO" id="GO:0006355">
    <property type="term" value="P:regulation of DNA-templated transcription"/>
    <property type="evidence" value="ECO:0000318"/>
    <property type="project" value="GO_Central"/>
</dbReference>
<gene>
    <name evidence="9" type="ORF">TVAG_323830</name>
</gene>
<dbReference type="SUPFAM" id="SSF46689">
    <property type="entry name" value="Homeodomain-like"/>
    <property type="match status" value="1"/>
</dbReference>
<dbReference type="InterPro" id="IPR051575">
    <property type="entry name" value="Myb-like_DNA-bd"/>
</dbReference>
<reference evidence="9" key="1">
    <citation type="submission" date="2006-10" db="EMBL/GenBank/DDBJ databases">
        <authorList>
            <person name="Amadeo P."/>
            <person name="Zhao Q."/>
            <person name="Wortman J."/>
            <person name="Fraser-Liggett C."/>
            <person name="Carlton J."/>
        </authorList>
    </citation>
    <scope>NUCLEOTIDE SEQUENCE</scope>
    <source>
        <strain evidence="9">G3</strain>
    </source>
</reference>
<dbReference type="PROSITE" id="PS50090">
    <property type="entry name" value="MYB_LIKE"/>
    <property type="match status" value="2"/>
</dbReference>
<dbReference type="SMART" id="SM00717">
    <property type="entry name" value="SANT"/>
    <property type="match status" value="2"/>
</dbReference>
<evidence type="ECO:0000256" key="5">
    <source>
        <dbReference type="SAM" id="MobiDB-lite"/>
    </source>
</evidence>
<feature type="domain" description="Myb-like" evidence="6">
    <location>
        <begin position="139"/>
        <end position="190"/>
    </location>
</feature>
<evidence type="ECO:0000256" key="3">
    <source>
        <dbReference type="ARBA" id="ARBA00023163"/>
    </source>
</evidence>
<dbReference type="InParanoid" id="A2F485"/>
<accession>A2F485</accession>
<sequence length="357" mass="40529">MSDNVLVEVAMNYVSEVCEVMSRDDRRLLIDAFSKYVSSSISYEKAKAILVDVLNNPTPLDKLCEIMFVSDTPLPPVDEMDSESGSRRKKTRTWSSEEDHRLIMGVYKYGVDNWNSIALFVGHSRSRSQCSQRWIRVLDPHISKSPWSESENRQLLSLVKKYGTKMWVKIASEMDRRSDVQCRYRYKQLVGGKDDAASSPPQPKSHAPKEIQPPPVPVKQTESNTDQFSSSVPPHLQMLNLLPQQSRTIPSFNPSPQPPQQVELNQFQKIPIPTTISTMQSLPINPMPSQIPNVRAQLPTIQALQMPRFDQIPLARPQPTPSDQKGNINLDAPILLRSSTDFFCKSDQLFDSSFWTT</sequence>
<evidence type="ECO:0000313" key="10">
    <source>
        <dbReference type="Proteomes" id="UP000001542"/>
    </source>
</evidence>
<feature type="domain" description="SANT" evidence="7">
    <location>
        <begin position="89"/>
        <end position="130"/>
    </location>
</feature>
<evidence type="ECO:0000256" key="1">
    <source>
        <dbReference type="ARBA" id="ARBA00023015"/>
    </source>
</evidence>
<evidence type="ECO:0000259" key="8">
    <source>
        <dbReference type="PROSITE" id="PS51294"/>
    </source>
</evidence>
<feature type="region of interest" description="Disordered" evidence="5">
    <location>
        <begin position="191"/>
        <end position="233"/>
    </location>
</feature>
<dbReference type="GO" id="GO:0000981">
    <property type="term" value="F:DNA-binding transcription factor activity, RNA polymerase II-specific"/>
    <property type="evidence" value="ECO:0000318"/>
    <property type="project" value="GO_Central"/>
</dbReference>
<evidence type="ECO:0000313" key="9">
    <source>
        <dbReference type="EMBL" id="EAY00264.1"/>
    </source>
</evidence>
<protein>
    <submittedName>
        <fullName evidence="9">Myb-like DNA-binding domain containing protein</fullName>
    </submittedName>
</protein>
<dbReference type="EMBL" id="DS113607">
    <property type="protein sequence ID" value="EAY00264.1"/>
    <property type="molecule type" value="Genomic_DNA"/>
</dbReference>
<dbReference type="InterPro" id="IPR017930">
    <property type="entry name" value="Myb_dom"/>
</dbReference>
<name>A2F485_TRIV3</name>
<evidence type="ECO:0000256" key="4">
    <source>
        <dbReference type="ARBA" id="ARBA00023242"/>
    </source>
</evidence>
<dbReference type="PROSITE" id="PS51294">
    <property type="entry name" value="HTH_MYB"/>
    <property type="match status" value="2"/>
</dbReference>
<dbReference type="RefSeq" id="XP_001313193.1">
    <property type="nucleotide sequence ID" value="XM_001313192.1"/>
</dbReference>
<dbReference type="Gene3D" id="1.10.10.60">
    <property type="entry name" value="Homeodomain-like"/>
    <property type="match status" value="2"/>
</dbReference>
<dbReference type="InterPro" id="IPR009057">
    <property type="entry name" value="Homeodomain-like_sf"/>
</dbReference>
<dbReference type="PROSITE" id="PS51293">
    <property type="entry name" value="SANT"/>
    <property type="match status" value="1"/>
</dbReference>
<evidence type="ECO:0000259" key="7">
    <source>
        <dbReference type="PROSITE" id="PS51293"/>
    </source>
</evidence>
<evidence type="ECO:0000259" key="6">
    <source>
        <dbReference type="PROSITE" id="PS50090"/>
    </source>
</evidence>
<feature type="domain" description="HTH myb-type" evidence="8">
    <location>
        <begin position="139"/>
        <end position="194"/>
    </location>
</feature>
<dbReference type="AlphaFoldDB" id="A2F485"/>
<keyword evidence="3" id="KW-0804">Transcription</keyword>
<reference evidence="9" key="2">
    <citation type="journal article" date="2007" name="Science">
        <title>Draft genome sequence of the sexually transmitted pathogen Trichomonas vaginalis.</title>
        <authorList>
            <person name="Carlton J.M."/>
            <person name="Hirt R.P."/>
            <person name="Silva J.C."/>
            <person name="Delcher A.L."/>
            <person name="Schatz M."/>
            <person name="Zhao Q."/>
            <person name="Wortman J.R."/>
            <person name="Bidwell S.L."/>
            <person name="Alsmark U.C.M."/>
            <person name="Besteiro S."/>
            <person name="Sicheritz-Ponten T."/>
            <person name="Noel C.J."/>
            <person name="Dacks J.B."/>
            <person name="Foster P.G."/>
            <person name="Simillion C."/>
            <person name="Van de Peer Y."/>
            <person name="Miranda-Saavedra D."/>
            <person name="Barton G.J."/>
            <person name="Westrop G.D."/>
            <person name="Mueller S."/>
            <person name="Dessi D."/>
            <person name="Fiori P.L."/>
            <person name="Ren Q."/>
            <person name="Paulsen I."/>
            <person name="Zhang H."/>
            <person name="Bastida-Corcuera F.D."/>
            <person name="Simoes-Barbosa A."/>
            <person name="Brown M.T."/>
            <person name="Hayes R.D."/>
            <person name="Mukherjee M."/>
            <person name="Okumura C.Y."/>
            <person name="Schneider R."/>
            <person name="Smith A.J."/>
            <person name="Vanacova S."/>
            <person name="Villalvazo M."/>
            <person name="Haas B.J."/>
            <person name="Pertea M."/>
            <person name="Feldblyum T.V."/>
            <person name="Utterback T.R."/>
            <person name="Shu C.L."/>
            <person name="Osoegawa K."/>
            <person name="de Jong P.J."/>
            <person name="Hrdy I."/>
            <person name="Horvathova L."/>
            <person name="Zubacova Z."/>
            <person name="Dolezal P."/>
            <person name="Malik S.B."/>
            <person name="Logsdon J.M. Jr."/>
            <person name="Henze K."/>
            <person name="Gupta A."/>
            <person name="Wang C.C."/>
            <person name="Dunne R.L."/>
            <person name="Upcroft J.A."/>
            <person name="Upcroft P."/>
            <person name="White O."/>
            <person name="Salzberg S.L."/>
            <person name="Tang P."/>
            <person name="Chiu C.-H."/>
            <person name="Lee Y.-S."/>
            <person name="Embley T.M."/>
            <person name="Coombs G.H."/>
            <person name="Mottram J.C."/>
            <person name="Tachezy J."/>
            <person name="Fraser-Liggett C.M."/>
            <person name="Johnson P.J."/>
        </authorList>
    </citation>
    <scope>NUCLEOTIDE SEQUENCE [LARGE SCALE GENOMIC DNA]</scope>
    <source>
        <strain evidence="9">G3</strain>
    </source>
</reference>
<dbReference type="Pfam" id="PF13921">
    <property type="entry name" value="Myb_DNA-bind_6"/>
    <property type="match status" value="1"/>
</dbReference>
<dbReference type="PANTHER" id="PTHR46621:SF1">
    <property type="entry name" value="SNRNA-ACTIVATING PROTEIN COMPLEX SUBUNIT 4"/>
    <property type="match status" value="1"/>
</dbReference>
<keyword evidence="4" id="KW-0539">Nucleus</keyword>
<dbReference type="OrthoDB" id="2143914at2759"/>
<dbReference type="eggNOG" id="KOG0048">
    <property type="taxonomic scope" value="Eukaryota"/>
</dbReference>
<dbReference type="InterPro" id="IPR001005">
    <property type="entry name" value="SANT/Myb"/>
</dbReference>
<dbReference type="SMR" id="A2F485"/>